<accession>A0A8K1C5I3</accession>
<dbReference type="Proteomes" id="UP000794436">
    <property type="component" value="Unassembled WGS sequence"/>
</dbReference>
<comment type="caution">
    <text evidence="2">The sequence shown here is derived from an EMBL/GenBank/DDBJ whole genome shotgun (WGS) entry which is preliminary data.</text>
</comment>
<proteinExistence type="predicted"/>
<name>A0A8K1C5I3_PYTOL</name>
<gene>
    <name evidence="2" type="ORF">Poli38472_006849</name>
</gene>
<dbReference type="InterPro" id="IPR025340">
    <property type="entry name" value="DUF4246"/>
</dbReference>
<dbReference type="OrthoDB" id="415532at2759"/>
<evidence type="ECO:0000313" key="2">
    <source>
        <dbReference type="EMBL" id="TMW56839.1"/>
    </source>
</evidence>
<dbReference type="PANTHER" id="PTHR33119">
    <property type="entry name" value="IFI3P"/>
    <property type="match status" value="1"/>
</dbReference>
<feature type="domain" description="DUF4246" evidence="1">
    <location>
        <begin position="2"/>
        <end position="54"/>
    </location>
</feature>
<protein>
    <recommendedName>
        <fullName evidence="1">DUF4246 domain-containing protein</fullName>
    </recommendedName>
</protein>
<evidence type="ECO:0000313" key="3">
    <source>
        <dbReference type="Proteomes" id="UP000794436"/>
    </source>
</evidence>
<dbReference type="PANTHER" id="PTHR33119:SF1">
    <property type="entry name" value="FE2OG DIOXYGENASE DOMAIN-CONTAINING PROTEIN"/>
    <property type="match status" value="1"/>
</dbReference>
<dbReference type="Pfam" id="PF14033">
    <property type="entry name" value="DUF4246"/>
    <property type="match status" value="2"/>
</dbReference>
<dbReference type="EMBL" id="SPLM01000145">
    <property type="protein sequence ID" value="TMW56839.1"/>
    <property type="molecule type" value="Genomic_DNA"/>
</dbReference>
<reference evidence="2" key="1">
    <citation type="submission" date="2019-03" db="EMBL/GenBank/DDBJ databases">
        <title>Long read genome sequence of the mycoparasitic Pythium oligandrum ATCC 38472 isolated from sugarbeet rhizosphere.</title>
        <authorList>
            <person name="Gaulin E."/>
        </authorList>
    </citation>
    <scope>NUCLEOTIDE SEQUENCE</scope>
    <source>
        <strain evidence="2">ATCC 38472_TT</strain>
    </source>
</reference>
<dbReference type="InterPro" id="IPR049192">
    <property type="entry name" value="DUF4246_C"/>
</dbReference>
<keyword evidence="3" id="KW-1185">Reference proteome</keyword>
<dbReference type="AlphaFoldDB" id="A0A8K1C5I3"/>
<organism evidence="2 3">
    <name type="scientific">Pythium oligandrum</name>
    <name type="common">Mycoparasitic fungus</name>
    <dbReference type="NCBI Taxonomy" id="41045"/>
    <lineage>
        <taxon>Eukaryota</taxon>
        <taxon>Sar</taxon>
        <taxon>Stramenopiles</taxon>
        <taxon>Oomycota</taxon>
        <taxon>Peronosporomycetes</taxon>
        <taxon>Pythiales</taxon>
        <taxon>Pythiaceae</taxon>
        <taxon>Pythium</taxon>
    </lineage>
</organism>
<evidence type="ECO:0000259" key="1">
    <source>
        <dbReference type="Pfam" id="PF14033"/>
    </source>
</evidence>
<feature type="domain" description="DUF4246" evidence="1">
    <location>
        <begin position="121"/>
        <end position="228"/>
    </location>
</feature>
<sequence>MRWLPTNVRIRIDGGVEFLSYINNQHPVKYQATYESIALGFRAMVPLFERVTTGLRGPKPISYIPSLFDLSKPTGNLPLPAIVSLRGSVVQAVFALHEWSWDPMADEPVGTSEWDGTDDAVLTVGHMVVQTENVSTARLAFCQNLQSTVTSFGGRPEPQWEDAGSIACLDNRCIVHPGYYQHQIKLAERVDATTPSSIRLLTISLLDPKKPVVSTSEVPPQRLDWIQEAILQPISRSRGLPVDLERRIMEMLGVGMSVDEARRHRAAMRV</sequence>